<name>A0A0C2Y209_HEBCY</name>
<feature type="compositionally biased region" description="Polar residues" evidence="2">
    <location>
        <begin position="351"/>
        <end position="361"/>
    </location>
</feature>
<accession>A0A0C2Y209</accession>
<dbReference type="AlphaFoldDB" id="A0A0C2Y209"/>
<feature type="compositionally biased region" description="Polar residues" evidence="2">
    <location>
        <begin position="415"/>
        <end position="431"/>
    </location>
</feature>
<dbReference type="HOGENOM" id="CLU_362484_0_0_1"/>
<dbReference type="EMBL" id="KN831830">
    <property type="protein sequence ID" value="KIM35107.1"/>
    <property type="molecule type" value="Genomic_DNA"/>
</dbReference>
<feature type="region of interest" description="Disordered" evidence="2">
    <location>
        <begin position="54"/>
        <end position="98"/>
    </location>
</feature>
<feature type="compositionally biased region" description="Polar residues" evidence="2">
    <location>
        <begin position="68"/>
        <end position="79"/>
    </location>
</feature>
<feature type="compositionally biased region" description="Basic and acidic residues" evidence="2">
    <location>
        <begin position="267"/>
        <end position="281"/>
    </location>
</feature>
<gene>
    <name evidence="3" type="ORF">M413DRAFT_32733</name>
</gene>
<evidence type="ECO:0000256" key="1">
    <source>
        <dbReference type="SAM" id="Coils"/>
    </source>
</evidence>
<sequence length="771" mass="84957">MAYFLHNLPFGQPKCHDIELNDMANRDDIELVNIQAPDGGSNIDGPRISGSCSALSLVSNTPPPPVSNKGSADTTLSQSHSDEMSVDSGARSTSGSSPPFEFSIPFPRWPAAAQPSYLCNPTSSASMPTTESDPVLPLLPPINLVPGKRRTRPSTNTEAANIVRVVERASRQAEEQLAQANQEAKEATKRAEELARRFEELSQTASEKLSAALDRAERAEQQAAAKSREAEEKFQNVVQVMEKKLADALEANRGKSVEMDVDDVEGEGGRAEDDSGDDGHNSEGAVRLFLLPRSPTAGSSITGTDVGEKHSIPRRSNTDLDDDEMDSNSDEEEIPAGQGVRATVPPPRKFPQTSGGSRSTAIHMNLRANNHIRFAELPSTAPASSSTPVNQAPSSGPPSPDQPAASSGPPFPDQSAASPGPSSMQVQLEPTSNSQHDRQQRRHSQKSREIPKPQAFGSGAQESRSSRPSSRRIYPQSKLRGFTTIRKNQLTAVRESMNRLMGIKYDKDVAGIDSATVEEIKEFEEGTLTVPAFMPMRPFLESSKRNSWNDTLCKMFIEHFEQEEGVDLSPEETETVEKMFLDRLSHLSRAWREAHIFNDSERLDRLNRSNKMARRNTRRLDLYHIRLEICYNNLEKRDGSIDQGWKATAKMIEELGPAGMSSDESEVDEETGRTIYRIRRRLWRAKVCKNHLLVVDSERNITNGIGGTRPGNQPRHRIRSSTATISNRAPTVGCPKNYYSKDWVANLSSERMIRGLKAKEAKDLGTAQGPS</sequence>
<proteinExistence type="predicted"/>
<feature type="region of interest" description="Disordered" evidence="2">
    <location>
        <begin position="254"/>
        <end position="361"/>
    </location>
</feature>
<protein>
    <submittedName>
        <fullName evidence="3">Uncharacterized protein</fullName>
    </submittedName>
</protein>
<evidence type="ECO:0000256" key="2">
    <source>
        <dbReference type="SAM" id="MobiDB-lite"/>
    </source>
</evidence>
<feature type="compositionally biased region" description="Low complexity" evidence="2">
    <location>
        <begin position="379"/>
        <end position="388"/>
    </location>
</feature>
<evidence type="ECO:0000313" key="4">
    <source>
        <dbReference type="Proteomes" id="UP000053424"/>
    </source>
</evidence>
<keyword evidence="1" id="KW-0175">Coiled coil</keyword>
<organism evidence="3 4">
    <name type="scientific">Hebeloma cylindrosporum</name>
    <dbReference type="NCBI Taxonomy" id="76867"/>
    <lineage>
        <taxon>Eukaryota</taxon>
        <taxon>Fungi</taxon>
        <taxon>Dikarya</taxon>
        <taxon>Basidiomycota</taxon>
        <taxon>Agaricomycotina</taxon>
        <taxon>Agaricomycetes</taxon>
        <taxon>Agaricomycetidae</taxon>
        <taxon>Agaricales</taxon>
        <taxon>Agaricineae</taxon>
        <taxon>Hymenogastraceae</taxon>
        <taxon>Hebeloma</taxon>
    </lineage>
</organism>
<dbReference type="Proteomes" id="UP000053424">
    <property type="component" value="Unassembled WGS sequence"/>
</dbReference>
<reference evidence="4" key="2">
    <citation type="submission" date="2015-01" db="EMBL/GenBank/DDBJ databases">
        <title>Evolutionary Origins and Diversification of the Mycorrhizal Mutualists.</title>
        <authorList>
            <consortium name="DOE Joint Genome Institute"/>
            <consortium name="Mycorrhizal Genomics Consortium"/>
            <person name="Kohler A."/>
            <person name="Kuo A."/>
            <person name="Nagy L.G."/>
            <person name="Floudas D."/>
            <person name="Copeland A."/>
            <person name="Barry K.W."/>
            <person name="Cichocki N."/>
            <person name="Veneault-Fourrey C."/>
            <person name="LaButti K."/>
            <person name="Lindquist E.A."/>
            <person name="Lipzen A."/>
            <person name="Lundell T."/>
            <person name="Morin E."/>
            <person name="Murat C."/>
            <person name="Riley R."/>
            <person name="Ohm R."/>
            <person name="Sun H."/>
            <person name="Tunlid A."/>
            <person name="Henrissat B."/>
            <person name="Grigoriev I.V."/>
            <person name="Hibbett D.S."/>
            <person name="Martin F."/>
        </authorList>
    </citation>
    <scope>NUCLEOTIDE SEQUENCE [LARGE SCALE GENOMIC DNA]</scope>
    <source>
        <strain evidence="4">h7</strain>
    </source>
</reference>
<reference evidence="3 4" key="1">
    <citation type="submission" date="2014-04" db="EMBL/GenBank/DDBJ databases">
        <authorList>
            <consortium name="DOE Joint Genome Institute"/>
            <person name="Kuo A."/>
            <person name="Gay G."/>
            <person name="Dore J."/>
            <person name="Kohler A."/>
            <person name="Nagy L.G."/>
            <person name="Floudas D."/>
            <person name="Copeland A."/>
            <person name="Barry K.W."/>
            <person name="Cichocki N."/>
            <person name="Veneault-Fourrey C."/>
            <person name="LaButti K."/>
            <person name="Lindquist E.A."/>
            <person name="Lipzen A."/>
            <person name="Lundell T."/>
            <person name="Morin E."/>
            <person name="Murat C."/>
            <person name="Sun H."/>
            <person name="Tunlid A."/>
            <person name="Henrissat B."/>
            <person name="Grigoriev I.V."/>
            <person name="Hibbett D.S."/>
            <person name="Martin F."/>
            <person name="Nordberg H.P."/>
            <person name="Cantor M.N."/>
            <person name="Hua S.X."/>
        </authorList>
    </citation>
    <scope>NUCLEOTIDE SEQUENCE [LARGE SCALE GENOMIC DNA]</scope>
    <source>
        <strain evidence="4">h7</strain>
    </source>
</reference>
<feature type="region of interest" description="Disordered" evidence="2">
    <location>
        <begin position="379"/>
        <end position="479"/>
    </location>
</feature>
<dbReference type="STRING" id="686832.A0A0C2Y209"/>
<dbReference type="OrthoDB" id="3224221at2759"/>
<feature type="coiled-coil region" evidence="1">
    <location>
        <begin position="163"/>
        <end position="236"/>
    </location>
</feature>
<evidence type="ECO:0000313" key="3">
    <source>
        <dbReference type="EMBL" id="KIM35107.1"/>
    </source>
</evidence>
<keyword evidence="4" id="KW-1185">Reference proteome</keyword>
<feature type="compositionally biased region" description="Acidic residues" evidence="2">
    <location>
        <begin position="319"/>
        <end position="334"/>
    </location>
</feature>